<organism evidence="2 3">
    <name type="scientific">Arsenicibacter rosenii</name>
    <dbReference type="NCBI Taxonomy" id="1750698"/>
    <lineage>
        <taxon>Bacteria</taxon>
        <taxon>Pseudomonadati</taxon>
        <taxon>Bacteroidota</taxon>
        <taxon>Cytophagia</taxon>
        <taxon>Cytophagales</taxon>
        <taxon>Spirosomataceae</taxon>
        <taxon>Arsenicibacter</taxon>
    </lineage>
</organism>
<name>A0A1S2VLZ9_9BACT</name>
<dbReference type="OrthoDB" id="784881at2"/>
<evidence type="ECO:0000313" key="2">
    <source>
        <dbReference type="EMBL" id="OIN59807.1"/>
    </source>
</evidence>
<comment type="caution">
    <text evidence="2">The sequence shown here is derived from an EMBL/GenBank/DDBJ whole genome shotgun (WGS) entry which is preliminary data.</text>
</comment>
<sequence>MEKTNIHKEEPITVLSKDLTSEDIKLYVESQAIQDNPRVKSIHHAYVQNSKIAHKLATCWEIHDEHKKEFHHYELEIFHFKKFSKKGWEYDCKYRIDNLDLLYKIHDFLDIIRNEKIDVAVFRNTIILDEREYRRLKEIEQKGPQVDDVLEDPQSYVELIRSGGVKLLKDSLRSSITERAPEELQQMFGEMTLNELKQLHSMSGISQLKNVLKIWDENRTNDSEEFWQRLFESNSWVISQIFSAPAVLLCEKAYVGGKRFDNKGGNIADFLYVNQLTSNALIVEIKTPTKKLMGNEYRNTFILSSELSGGTNQVLNYKNSIITNFNALVSDEYELIRFHTFDPKCVLIIGNYKDEIGDDIGKRKAFELARANSKAVDVITFDELFEKIQTMLRLLEGI</sequence>
<dbReference type="EMBL" id="MORL01000003">
    <property type="protein sequence ID" value="OIN59807.1"/>
    <property type="molecule type" value="Genomic_DNA"/>
</dbReference>
<reference evidence="2 3" key="1">
    <citation type="submission" date="2016-10" db="EMBL/GenBank/DDBJ databases">
        <title>Arsenicibacter rosenii gen. nov., sp. nov., an efficient arsenic-methylating bacterium isolated from an arsenic-contaminated paddy soil.</title>
        <authorList>
            <person name="Huang K."/>
        </authorList>
    </citation>
    <scope>NUCLEOTIDE SEQUENCE [LARGE SCALE GENOMIC DNA]</scope>
    <source>
        <strain evidence="2 3">SM-1</strain>
    </source>
</reference>
<keyword evidence="3" id="KW-1185">Reference proteome</keyword>
<protein>
    <recommendedName>
        <fullName evidence="1">Shedu protein SduA C-terminal domain-containing protein</fullName>
    </recommendedName>
</protein>
<accession>A0A1S2VLZ9</accession>
<dbReference type="AlphaFoldDB" id="A0A1S2VLZ9"/>
<dbReference type="Pfam" id="PF14082">
    <property type="entry name" value="SduA_C"/>
    <property type="match status" value="1"/>
</dbReference>
<evidence type="ECO:0000313" key="3">
    <source>
        <dbReference type="Proteomes" id="UP000181790"/>
    </source>
</evidence>
<evidence type="ECO:0000259" key="1">
    <source>
        <dbReference type="Pfam" id="PF14082"/>
    </source>
</evidence>
<proteinExistence type="predicted"/>
<feature type="domain" description="Shedu protein SduA C-terminal" evidence="1">
    <location>
        <begin position="222"/>
        <end position="384"/>
    </location>
</feature>
<gene>
    <name evidence="2" type="ORF">BLX24_08085</name>
</gene>
<dbReference type="RefSeq" id="WP_071502608.1">
    <property type="nucleotide sequence ID" value="NZ_MORL01000003.1"/>
</dbReference>
<dbReference type="InterPro" id="IPR025359">
    <property type="entry name" value="SduA_C"/>
</dbReference>
<dbReference type="Proteomes" id="UP000181790">
    <property type="component" value="Unassembled WGS sequence"/>
</dbReference>